<comment type="caution">
    <text evidence="2">The sequence shown here is derived from an EMBL/GenBank/DDBJ whole genome shotgun (WGS) entry which is preliminary data.</text>
</comment>
<proteinExistence type="predicted"/>
<organism evidence="2 3">
    <name type="scientific">Ilyodon furcidens</name>
    <name type="common">goldbreast splitfin</name>
    <dbReference type="NCBI Taxonomy" id="33524"/>
    <lineage>
        <taxon>Eukaryota</taxon>
        <taxon>Metazoa</taxon>
        <taxon>Chordata</taxon>
        <taxon>Craniata</taxon>
        <taxon>Vertebrata</taxon>
        <taxon>Euteleostomi</taxon>
        <taxon>Actinopterygii</taxon>
        <taxon>Neopterygii</taxon>
        <taxon>Teleostei</taxon>
        <taxon>Neoteleostei</taxon>
        <taxon>Acanthomorphata</taxon>
        <taxon>Ovalentaria</taxon>
        <taxon>Atherinomorphae</taxon>
        <taxon>Cyprinodontiformes</taxon>
        <taxon>Goodeidae</taxon>
        <taxon>Ilyodon</taxon>
    </lineage>
</organism>
<gene>
    <name evidence="2" type="ORF">ILYODFUR_005658</name>
</gene>
<evidence type="ECO:0000256" key="1">
    <source>
        <dbReference type="SAM" id="MobiDB-lite"/>
    </source>
</evidence>
<evidence type="ECO:0000313" key="2">
    <source>
        <dbReference type="EMBL" id="MEQ2220456.1"/>
    </source>
</evidence>
<dbReference type="EMBL" id="JAHRIQ010000335">
    <property type="protein sequence ID" value="MEQ2220456.1"/>
    <property type="molecule type" value="Genomic_DNA"/>
</dbReference>
<feature type="region of interest" description="Disordered" evidence="1">
    <location>
        <begin position="1"/>
        <end position="58"/>
    </location>
</feature>
<accession>A0ABV0SJ42</accession>
<reference evidence="2 3" key="1">
    <citation type="submission" date="2021-06" db="EMBL/GenBank/DDBJ databases">
        <authorList>
            <person name="Palmer J.M."/>
        </authorList>
    </citation>
    <scope>NUCLEOTIDE SEQUENCE [LARGE SCALE GENOMIC DNA]</scope>
    <source>
        <strain evidence="3">if_2019</strain>
        <tissue evidence="2">Muscle</tissue>
    </source>
</reference>
<protein>
    <recommendedName>
        <fullName evidence="4">Agouti signaling protein</fullName>
    </recommendedName>
</protein>
<dbReference type="Proteomes" id="UP001482620">
    <property type="component" value="Unassembled WGS sequence"/>
</dbReference>
<evidence type="ECO:0008006" key="4">
    <source>
        <dbReference type="Google" id="ProtNLM"/>
    </source>
</evidence>
<name>A0ABV0SJ42_9TELE</name>
<sequence length="102" mass="11176">MCCSGDEGLRPQAPVKPQRNRKAMSCDAGSERESPNNIEKPPNRKPPVKKPRLPQNRNKSLDLSGTCLSVFISVCVCLCLTKYKPVSQSSLGICNSGNLWCL</sequence>
<evidence type="ECO:0000313" key="3">
    <source>
        <dbReference type="Proteomes" id="UP001482620"/>
    </source>
</evidence>
<keyword evidence="3" id="KW-1185">Reference proteome</keyword>